<feature type="region of interest" description="Disordered" evidence="1">
    <location>
        <begin position="185"/>
        <end position="208"/>
    </location>
</feature>
<keyword evidence="4" id="KW-1185">Reference proteome</keyword>
<evidence type="ECO:0000313" key="4">
    <source>
        <dbReference type="Proteomes" id="UP000315133"/>
    </source>
</evidence>
<sequence>MPRPDRATANDRASKVAQIQKANASAERRRGAIIWGSAALVVALIVGIVAAAIIRDSPVNADLSAVKVFDNESADHRTEPIEYDSVVPAGGPHHPAWWNCGVYDEPIRTEHAVHSLEHGAVWLTYREDLPEDQVKILKDLGDSDYMLVSPVPEQESPVIATAWDHQLELDTADEKTLRAFIREYRQGPQTPEPGAACTGGTSTSLLGR</sequence>
<keyword evidence="2" id="KW-0812">Transmembrane</keyword>
<gene>
    <name evidence="3" type="ORF">FB476_1028</name>
</gene>
<keyword evidence="2" id="KW-0472">Membrane</keyword>
<reference evidence="3 4" key="1">
    <citation type="submission" date="2019-06" db="EMBL/GenBank/DDBJ databases">
        <title>Sequencing the genomes of 1000 actinobacteria strains.</title>
        <authorList>
            <person name="Klenk H.-P."/>
        </authorList>
    </citation>
    <scope>NUCLEOTIDE SEQUENCE [LARGE SCALE GENOMIC DNA]</scope>
    <source>
        <strain evidence="3 4">DSM 12362</strain>
    </source>
</reference>
<accession>A0A543KM98</accession>
<dbReference type="OrthoDB" id="164831at2"/>
<name>A0A543KM98_9MICO</name>
<feature type="compositionally biased region" description="Polar residues" evidence="1">
    <location>
        <begin position="199"/>
        <end position="208"/>
    </location>
</feature>
<dbReference type="AlphaFoldDB" id="A0A543KM98"/>
<dbReference type="Pfam" id="PF11303">
    <property type="entry name" value="DUF3105"/>
    <property type="match status" value="1"/>
</dbReference>
<evidence type="ECO:0000313" key="3">
    <source>
        <dbReference type="EMBL" id="TQM96164.1"/>
    </source>
</evidence>
<protein>
    <submittedName>
        <fullName evidence="3">Uncharacterized protein DUF3105</fullName>
    </submittedName>
</protein>
<feature type="transmembrane region" description="Helical" evidence="2">
    <location>
        <begin position="32"/>
        <end position="54"/>
    </location>
</feature>
<evidence type="ECO:0000256" key="1">
    <source>
        <dbReference type="SAM" id="MobiDB-lite"/>
    </source>
</evidence>
<evidence type="ECO:0000256" key="2">
    <source>
        <dbReference type="SAM" id="Phobius"/>
    </source>
</evidence>
<dbReference type="Proteomes" id="UP000315133">
    <property type="component" value="Unassembled WGS sequence"/>
</dbReference>
<proteinExistence type="predicted"/>
<comment type="caution">
    <text evidence="3">The sequence shown here is derived from an EMBL/GenBank/DDBJ whole genome shotgun (WGS) entry which is preliminary data.</text>
</comment>
<dbReference type="RefSeq" id="WP_141817824.1">
    <property type="nucleotide sequence ID" value="NZ_VFPU01000001.1"/>
</dbReference>
<dbReference type="InterPro" id="IPR021454">
    <property type="entry name" value="DUF3105"/>
</dbReference>
<keyword evidence="2" id="KW-1133">Transmembrane helix</keyword>
<organism evidence="3 4">
    <name type="scientific">Ornithinimicrobium humiphilum</name>
    <dbReference type="NCBI Taxonomy" id="125288"/>
    <lineage>
        <taxon>Bacteria</taxon>
        <taxon>Bacillati</taxon>
        <taxon>Actinomycetota</taxon>
        <taxon>Actinomycetes</taxon>
        <taxon>Micrococcales</taxon>
        <taxon>Ornithinimicrobiaceae</taxon>
        <taxon>Ornithinimicrobium</taxon>
    </lineage>
</organism>
<dbReference type="EMBL" id="VFPU01000001">
    <property type="protein sequence ID" value="TQM96164.1"/>
    <property type="molecule type" value="Genomic_DNA"/>
</dbReference>